<protein>
    <submittedName>
        <fullName evidence="4">Class II aldolase/adducin family protein</fullName>
    </submittedName>
</protein>
<gene>
    <name evidence="4" type="ORF">IT882_15555</name>
</gene>
<evidence type="ECO:0000313" key="5">
    <source>
        <dbReference type="Proteomes" id="UP000594480"/>
    </source>
</evidence>
<keyword evidence="2" id="KW-0456">Lyase</keyword>
<dbReference type="Proteomes" id="UP000594480">
    <property type="component" value="Chromosome"/>
</dbReference>
<evidence type="ECO:0000256" key="2">
    <source>
        <dbReference type="ARBA" id="ARBA00023239"/>
    </source>
</evidence>
<dbReference type="PANTHER" id="PTHR22789:SF0">
    <property type="entry name" value="3-OXO-TETRONATE 4-PHOSPHATE DECARBOXYLASE-RELATED"/>
    <property type="match status" value="1"/>
</dbReference>
<dbReference type="PANTHER" id="PTHR22789">
    <property type="entry name" value="FUCULOSE PHOSPHATE ALDOLASE"/>
    <property type="match status" value="1"/>
</dbReference>
<name>A0A7S8MWI9_9MICO</name>
<keyword evidence="1" id="KW-0479">Metal-binding</keyword>
<dbReference type="GO" id="GO:0046872">
    <property type="term" value="F:metal ion binding"/>
    <property type="evidence" value="ECO:0007669"/>
    <property type="project" value="UniProtKB-KW"/>
</dbReference>
<dbReference type="GO" id="GO:0005829">
    <property type="term" value="C:cytosol"/>
    <property type="evidence" value="ECO:0007669"/>
    <property type="project" value="TreeGrafter"/>
</dbReference>
<evidence type="ECO:0000256" key="1">
    <source>
        <dbReference type="ARBA" id="ARBA00022723"/>
    </source>
</evidence>
<reference evidence="4 5" key="1">
    <citation type="submission" date="2020-11" db="EMBL/GenBank/DDBJ databases">
        <title>Amino acid is mineralized and recycled by bacteria in oceanic microbiome.</title>
        <authorList>
            <person name="Zheng L.Y."/>
        </authorList>
    </citation>
    <scope>NUCLEOTIDE SEQUENCE [LARGE SCALE GENOMIC DNA]</scope>
    <source>
        <strain evidence="4 5">A32-1</strain>
    </source>
</reference>
<evidence type="ECO:0000259" key="3">
    <source>
        <dbReference type="SMART" id="SM01007"/>
    </source>
</evidence>
<organism evidence="4 5">
    <name type="scientific">Microbacterium schleiferi</name>
    <dbReference type="NCBI Taxonomy" id="69362"/>
    <lineage>
        <taxon>Bacteria</taxon>
        <taxon>Bacillati</taxon>
        <taxon>Actinomycetota</taxon>
        <taxon>Actinomycetes</taxon>
        <taxon>Micrococcales</taxon>
        <taxon>Microbacteriaceae</taxon>
        <taxon>Microbacterium</taxon>
    </lineage>
</organism>
<dbReference type="GO" id="GO:0019323">
    <property type="term" value="P:pentose catabolic process"/>
    <property type="evidence" value="ECO:0007669"/>
    <property type="project" value="TreeGrafter"/>
</dbReference>
<keyword evidence="5" id="KW-1185">Reference proteome</keyword>
<dbReference type="KEGG" id="msf:IT882_15555"/>
<dbReference type="GO" id="GO:0016832">
    <property type="term" value="F:aldehyde-lyase activity"/>
    <property type="evidence" value="ECO:0007669"/>
    <property type="project" value="TreeGrafter"/>
</dbReference>
<dbReference type="InterPro" id="IPR001303">
    <property type="entry name" value="Aldolase_II/adducin_N"/>
</dbReference>
<evidence type="ECO:0000313" key="4">
    <source>
        <dbReference type="EMBL" id="QPE04519.1"/>
    </source>
</evidence>
<dbReference type="RefSeq" id="WP_005050727.1">
    <property type="nucleotide sequence ID" value="NZ_CP064760.1"/>
</dbReference>
<accession>A0A7S8MWI9</accession>
<dbReference type="SUPFAM" id="SSF53639">
    <property type="entry name" value="AraD/HMP-PK domain-like"/>
    <property type="match status" value="1"/>
</dbReference>
<feature type="domain" description="Class II aldolase/adducin N-terminal" evidence="3">
    <location>
        <begin position="10"/>
        <end position="195"/>
    </location>
</feature>
<dbReference type="EMBL" id="CP064760">
    <property type="protein sequence ID" value="QPE04519.1"/>
    <property type="molecule type" value="Genomic_DNA"/>
</dbReference>
<sequence length="242" mass="26137">MMNDYVDERMLVANACRVLAVRGLVDDILGHVSLRVDDDTVLIRARGPQERGLRFTTADDILAVPLEGSFELAGGYRAPNELSLHLELLRRNPAARSVVHAHPPAVVAFSLTGRTLLPIVGAFNIPAMRMARGGIPAHPSSALIRNHARATAMADDFGTRPVGILRGHGLTAVGESVPQAVIRAINVDSLARVHLAVLQAGAEPMPIDDDDLADLPDLGDAFNDGHLWRFLLQELAEQRLLL</sequence>
<dbReference type="InterPro" id="IPR036409">
    <property type="entry name" value="Aldolase_II/adducin_N_sf"/>
</dbReference>
<dbReference type="Pfam" id="PF00596">
    <property type="entry name" value="Aldolase_II"/>
    <property type="match status" value="1"/>
</dbReference>
<dbReference type="SMART" id="SM01007">
    <property type="entry name" value="Aldolase_II"/>
    <property type="match status" value="1"/>
</dbReference>
<dbReference type="AlphaFoldDB" id="A0A7S8MWI9"/>
<dbReference type="Gene3D" id="3.40.225.10">
    <property type="entry name" value="Class II aldolase/adducin N-terminal domain"/>
    <property type="match status" value="1"/>
</dbReference>
<proteinExistence type="predicted"/>
<dbReference type="InterPro" id="IPR050197">
    <property type="entry name" value="Aldolase_class_II_sugar_metab"/>
</dbReference>